<sequence>MVMFVIVTIRSLFWILSSISTFMIATYAFGTPKWLLGRKLTTLSQNNRTIEYQDSLGLFNRCKYGKWLTGVSTWEWETRCYISATSFGMISSPYWKVSVLALGVATFFLAVASIFGVVSTCKQLIRRKSLMNIAGIFQAFAGILLIVVIVFFPLGWDSQQVHKQCYEKDDKPFKFKLGFCVIGEAYLCAIGATFAAFFCSLFSFVADKAVFSDRVQDEILEGKQLICVF</sequence>
<dbReference type="Proteomes" id="UP001652625">
    <property type="component" value="Chromosome 09"/>
</dbReference>
<evidence type="ECO:0000256" key="5">
    <source>
        <dbReference type="SAM" id="Phobius"/>
    </source>
</evidence>
<dbReference type="RefSeq" id="XP_065660826.1">
    <property type="nucleotide sequence ID" value="XM_065804754.1"/>
</dbReference>
<feature type="transmembrane region" description="Helical" evidence="5">
    <location>
        <begin position="130"/>
        <end position="156"/>
    </location>
</feature>
<feature type="transmembrane region" description="Helical" evidence="5">
    <location>
        <begin position="176"/>
        <end position="206"/>
    </location>
</feature>
<evidence type="ECO:0000256" key="2">
    <source>
        <dbReference type="ARBA" id="ARBA00022692"/>
    </source>
</evidence>
<dbReference type="Gene3D" id="1.20.140.150">
    <property type="match status" value="1"/>
</dbReference>
<evidence type="ECO:0000256" key="3">
    <source>
        <dbReference type="ARBA" id="ARBA00022989"/>
    </source>
</evidence>
<feature type="transmembrane region" description="Helical" evidence="5">
    <location>
        <begin position="12"/>
        <end position="30"/>
    </location>
</feature>
<comment type="subcellular location">
    <subcellularLocation>
        <location evidence="1">Membrane</location>
        <topology evidence="1">Multi-pass membrane protein</topology>
    </subcellularLocation>
</comment>
<evidence type="ECO:0000256" key="4">
    <source>
        <dbReference type="ARBA" id="ARBA00023136"/>
    </source>
</evidence>
<name>A0ABM4CGI5_HYDVU</name>
<evidence type="ECO:0000313" key="6">
    <source>
        <dbReference type="Proteomes" id="UP001652625"/>
    </source>
</evidence>
<gene>
    <name evidence="7" type="primary">LOC100201057</name>
</gene>
<keyword evidence="4 5" id="KW-0472">Membrane</keyword>
<proteinExistence type="predicted"/>
<dbReference type="GeneID" id="100201057"/>
<reference evidence="7" key="1">
    <citation type="submission" date="2025-08" db="UniProtKB">
        <authorList>
            <consortium name="RefSeq"/>
        </authorList>
    </citation>
    <scope>IDENTIFICATION</scope>
</reference>
<evidence type="ECO:0000256" key="1">
    <source>
        <dbReference type="ARBA" id="ARBA00004141"/>
    </source>
</evidence>
<evidence type="ECO:0000313" key="7">
    <source>
        <dbReference type="RefSeq" id="XP_065660826.1"/>
    </source>
</evidence>
<keyword evidence="6" id="KW-1185">Reference proteome</keyword>
<protein>
    <submittedName>
        <fullName evidence="7">LHFPL tetraspan subfamily member 2 protein</fullName>
    </submittedName>
</protein>
<dbReference type="InterPro" id="IPR019372">
    <property type="entry name" value="LHFPL"/>
</dbReference>
<keyword evidence="2 5" id="KW-0812">Transmembrane</keyword>
<organism evidence="6 7">
    <name type="scientific">Hydra vulgaris</name>
    <name type="common">Hydra</name>
    <name type="synonym">Hydra attenuata</name>
    <dbReference type="NCBI Taxonomy" id="6087"/>
    <lineage>
        <taxon>Eukaryota</taxon>
        <taxon>Metazoa</taxon>
        <taxon>Cnidaria</taxon>
        <taxon>Hydrozoa</taxon>
        <taxon>Hydroidolina</taxon>
        <taxon>Anthoathecata</taxon>
        <taxon>Aplanulata</taxon>
        <taxon>Hydridae</taxon>
        <taxon>Hydra</taxon>
    </lineage>
</organism>
<dbReference type="Pfam" id="PF10242">
    <property type="entry name" value="L_HMGIC_fpl"/>
    <property type="match status" value="1"/>
</dbReference>
<accession>A0ABM4CGI5</accession>
<dbReference type="PANTHER" id="PTHR12489:SF19">
    <property type="entry name" value="LHFPL TETRASPAN SUBFAMILY MEMBER 2 PROTEIN"/>
    <property type="match status" value="1"/>
</dbReference>
<feature type="transmembrane region" description="Helical" evidence="5">
    <location>
        <begin position="97"/>
        <end position="118"/>
    </location>
</feature>
<dbReference type="PANTHER" id="PTHR12489">
    <property type="entry name" value="LIPOMA HMGIC FUSION PARTNER-LIKE PROTEIN"/>
    <property type="match status" value="1"/>
</dbReference>
<keyword evidence="3 5" id="KW-1133">Transmembrane helix</keyword>